<feature type="compositionally biased region" description="Polar residues" evidence="2">
    <location>
        <begin position="613"/>
        <end position="643"/>
    </location>
</feature>
<sequence length="683" mass="76192">MDDKEGPILYVLVVGFHHKKGCQVEYSFPELVPGHPNECPAGWKYLPTLALPDGSHNYNEDTVYFLLPSLTKPMQTIYGISCFRQIPVEKLKNKTADITRGTVQKSVCVLSKIPLFGQIQVKMCLITHAYFEEGDFSKVSILKDTYYHLNAVMLQSDTIQQTFVGLSARDFILQWKHKAILLFKLLLLEKRVIFFKSPVHPLCTTILTLISLFPEMIESGLHQSACIRLSRPMSPMPEYSDEDGSPIKRRISMNGVSCTNNTVSEKEQVLNTVGGEDDNMSGDPKNAASGLKVSKDLEQQTGDSEQTDDSTEVGFEITETNDNHNILNNRENPPEGSISNIGEKNSSLRRDISSDTISDLVQNNISYLTHLNFESCGFPLAIFTKGSLCLPYLSLPYMDLLTDMNVRSYVVGATNVLFKQKRQLYDILVDIDGGRIECQDLNLRKHLHLNTEDLRFADYIVKHVSEERHDVFLDGVGWEGGDEWIRAQFRVYLLCLLRTSMLQDGAREIDHFNSSFITSWRETHNYKNWLAGINPGILDVHPGHPFAGQLSVADMKLRLTHTMQNTESGRKLNQAMASTGKAVATTSKAVGGALTQAKGAFSSWWSNFMVSPEQGQKISETQAEEASSSNSTDIADIPNSISSDQEHVDNDVCNGVAVSKEGCKVIGDSQLNNMHQPGKVHTV</sequence>
<organism evidence="4 5">
    <name type="scientific">Phaedon cochleariae</name>
    <name type="common">Mustard beetle</name>
    <dbReference type="NCBI Taxonomy" id="80249"/>
    <lineage>
        <taxon>Eukaryota</taxon>
        <taxon>Metazoa</taxon>
        <taxon>Ecdysozoa</taxon>
        <taxon>Arthropoda</taxon>
        <taxon>Hexapoda</taxon>
        <taxon>Insecta</taxon>
        <taxon>Pterygota</taxon>
        <taxon>Neoptera</taxon>
        <taxon>Endopterygota</taxon>
        <taxon>Coleoptera</taxon>
        <taxon>Polyphaga</taxon>
        <taxon>Cucujiformia</taxon>
        <taxon>Chrysomeloidea</taxon>
        <taxon>Chrysomelidae</taxon>
        <taxon>Chrysomelinae</taxon>
        <taxon>Chrysomelini</taxon>
        <taxon>Phaedon</taxon>
    </lineage>
</organism>
<dbReference type="PROSITE" id="PS50211">
    <property type="entry name" value="DENN"/>
    <property type="match status" value="1"/>
</dbReference>
<dbReference type="AlphaFoldDB" id="A0A9N9SH01"/>
<dbReference type="PANTHER" id="PTHR31017:SF1">
    <property type="entry name" value="LATE SECRETORY PATHWAY PROTEIN AVL9 HOMOLOG"/>
    <property type="match status" value="1"/>
</dbReference>
<proteinExistence type="inferred from homology"/>
<dbReference type="Proteomes" id="UP001153737">
    <property type="component" value="Chromosome 2"/>
</dbReference>
<comment type="similarity">
    <text evidence="1">Belongs to the AVL9 family.</text>
</comment>
<evidence type="ECO:0000256" key="2">
    <source>
        <dbReference type="SAM" id="MobiDB-lite"/>
    </source>
</evidence>
<feature type="region of interest" description="Disordered" evidence="2">
    <location>
        <begin position="613"/>
        <end position="647"/>
    </location>
</feature>
<accession>A0A9N9SH01</accession>
<reference evidence="4" key="2">
    <citation type="submission" date="2022-10" db="EMBL/GenBank/DDBJ databases">
        <authorList>
            <consortium name="ENA_rothamsted_submissions"/>
            <consortium name="culmorum"/>
            <person name="King R."/>
        </authorList>
    </citation>
    <scope>NUCLEOTIDE SEQUENCE</scope>
</reference>
<dbReference type="InterPro" id="IPR037516">
    <property type="entry name" value="Tripartite_DENN"/>
</dbReference>
<gene>
    <name evidence="4" type="ORF">PHAECO_LOCUS6923</name>
</gene>
<name>A0A9N9SH01_PHACE</name>
<dbReference type="PANTHER" id="PTHR31017">
    <property type="entry name" value="LATE SECRETORY PATHWAY PROTEIN AVL9-RELATED"/>
    <property type="match status" value="1"/>
</dbReference>
<dbReference type="GO" id="GO:0005737">
    <property type="term" value="C:cytoplasm"/>
    <property type="evidence" value="ECO:0007669"/>
    <property type="project" value="TreeGrafter"/>
</dbReference>
<feature type="region of interest" description="Disordered" evidence="2">
    <location>
        <begin position="321"/>
        <end position="344"/>
    </location>
</feature>
<reference evidence="4" key="1">
    <citation type="submission" date="2022-01" db="EMBL/GenBank/DDBJ databases">
        <authorList>
            <person name="King R."/>
        </authorList>
    </citation>
    <scope>NUCLEOTIDE SEQUENCE</scope>
</reference>
<dbReference type="InterPro" id="IPR051731">
    <property type="entry name" value="DENND11/AVL9_GEFs"/>
</dbReference>
<dbReference type="OrthoDB" id="26278at2759"/>
<evidence type="ECO:0000313" key="4">
    <source>
        <dbReference type="EMBL" id="CAG9819391.1"/>
    </source>
</evidence>
<evidence type="ECO:0000256" key="1">
    <source>
        <dbReference type="ARBA" id="ARBA00038178"/>
    </source>
</evidence>
<dbReference type="InterPro" id="IPR018307">
    <property type="entry name" value="ABL9/DENND6_dom"/>
</dbReference>
<dbReference type="EMBL" id="OU896708">
    <property type="protein sequence ID" value="CAG9819391.1"/>
    <property type="molecule type" value="Genomic_DNA"/>
</dbReference>
<feature type="domain" description="UDENN" evidence="3">
    <location>
        <begin position="9"/>
        <end position="543"/>
    </location>
</feature>
<evidence type="ECO:0000313" key="5">
    <source>
        <dbReference type="Proteomes" id="UP001153737"/>
    </source>
</evidence>
<protein>
    <recommendedName>
        <fullName evidence="3">UDENN domain-containing protein</fullName>
    </recommendedName>
</protein>
<keyword evidence="5" id="KW-1185">Reference proteome</keyword>
<dbReference type="Pfam" id="PF09794">
    <property type="entry name" value="Avl9"/>
    <property type="match status" value="1"/>
</dbReference>
<evidence type="ECO:0000259" key="3">
    <source>
        <dbReference type="PROSITE" id="PS50211"/>
    </source>
</evidence>